<dbReference type="EMBL" id="BKCJ011181950">
    <property type="protein sequence ID" value="GFC99977.1"/>
    <property type="molecule type" value="Genomic_DNA"/>
</dbReference>
<evidence type="ECO:0000313" key="1">
    <source>
        <dbReference type="EMBL" id="GFC99977.1"/>
    </source>
</evidence>
<gene>
    <name evidence="1" type="ORF">Tci_871947</name>
</gene>
<organism evidence="1">
    <name type="scientific">Tanacetum cinerariifolium</name>
    <name type="common">Dalmatian daisy</name>
    <name type="synonym">Chrysanthemum cinerariifolium</name>
    <dbReference type="NCBI Taxonomy" id="118510"/>
    <lineage>
        <taxon>Eukaryota</taxon>
        <taxon>Viridiplantae</taxon>
        <taxon>Streptophyta</taxon>
        <taxon>Embryophyta</taxon>
        <taxon>Tracheophyta</taxon>
        <taxon>Spermatophyta</taxon>
        <taxon>Magnoliopsida</taxon>
        <taxon>eudicotyledons</taxon>
        <taxon>Gunneridae</taxon>
        <taxon>Pentapetalae</taxon>
        <taxon>asterids</taxon>
        <taxon>campanulids</taxon>
        <taxon>Asterales</taxon>
        <taxon>Asteraceae</taxon>
        <taxon>Asteroideae</taxon>
        <taxon>Anthemideae</taxon>
        <taxon>Anthemidinae</taxon>
        <taxon>Tanacetum</taxon>
    </lineage>
</organism>
<feature type="non-terminal residue" evidence="1">
    <location>
        <position position="1"/>
    </location>
</feature>
<name>A0A699SSH1_TANCI</name>
<protein>
    <submittedName>
        <fullName evidence="1">Uncharacterized protein</fullName>
    </submittedName>
</protein>
<reference evidence="1" key="1">
    <citation type="journal article" date="2019" name="Sci. Rep.">
        <title>Draft genome of Tanacetum cinerariifolium, the natural source of mosquito coil.</title>
        <authorList>
            <person name="Yamashiro T."/>
            <person name="Shiraishi A."/>
            <person name="Satake H."/>
            <person name="Nakayama K."/>
        </authorList>
    </citation>
    <scope>NUCLEOTIDE SEQUENCE</scope>
</reference>
<sequence>RRGRAAKKPQVPGCRCQPADRVGIPDVPALVSGKRKGRLASPFLVIAGQSTATAQCFNAVFQRRVAHEQASKAVLEAAVDAERGQAVRHLHRNALFRAQTLQCADHCARTGQAGAGIVGTVFALAREPHDDGAGQEAQYDLGEDGRDVVSDALAFFVLENDFVDEVADDPGEEHHKGVHHALHQRQRDHVTVGDVADFVGQHGFHFIRGKAFQQALADRDQRVVLVPARGEGVGLVR</sequence>
<comment type="caution">
    <text evidence="1">The sequence shown here is derived from an EMBL/GenBank/DDBJ whole genome shotgun (WGS) entry which is preliminary data.</text>
</comment>
<dbReference type="AlphaFoldDB" id="A0A699SSH1"/>
<accession>A0A699SSH1</accession>
<proteinExistence type="predicted"/>
<feature type="non-terminal residue" evidence="1">
    <location>
        <position position="237"/>
    </location>
</feature>